<gene>
    <name evidence="2" type="ORF">MVEN_01631100</name>
</gene>
<organism evidence="2 3">
    <name type="scientific">Mycena venus</name>
    <dbReference type="NCBI Taxonomy" id="2733690"/>
    <lineage>
        <taxon>Eukaryota</taxon>
        <taxon>Fungi</taxon>
        <taxon>Dikarya</taxon>
        <taxon>Basidiomycota</taxon>
        <taxon>Agaricomycotina</taxon>
        <taxon>Agaricomycetes</taxon>
        <taxon>Agaricomycetidae</taxon>
        <taxon>Agaricales</taxon>
        <taxon>Marasmiineae</taxon>
        <taxon>Mycenaceae</taxon>
        <taxon>Mycena</taxon>
    </lineage>
</organism>
<protein>
    <submittedName>
        <fullName evidence="2">Uncharacterized protein</fullName>
    </submittedName>
</protein>
<comment type="caution">
    <text evidence="2">The sequence shown here is derived from an EMBL/GenBank/DDBJ whole genome shotgun (WGS) entry which is preliminary data.</text>
</comment>
<dbReference type="Proteomes" id="UP000620124">
    <property type="component" value="Unassembled WGS sequence"/>
</dbReference>
<proteinExistence type="predicted"/>
<evidence type="ECO:0000313" key="2">
    <source>
        <dbReference type="EMBL" id="KAF7344706.1"/>
    </source>
</evidence>
<dbReference type="AlphaFoldDB" id="A0A8H6XQM9"/>
<accession>A0A8H6XQM9</accession>
<sequence length="175" mass="19208">MDPLPGSSFALHARRPSPSNSLLCTVMLSDGSNSLMQISFQSDDESGFAVAGGGDADKYHVAEYLARVHGYLSSFMNTFRHHCPPLAQFCVHPHVWTSRVVTMTHVAQRRLRLTYAFNATSACAHVPRGACINAHLVFTSQAVRLVQRDAAMTGSHGNQVTDYHSAFPRRYGSTQ</sequence>
<reference evidence="2" key="1">
    <citation type="submission" date="2020-05" db="EMBL/GenBank/DDBJ databases">
        <title>Mycena genomes resolve the evolution of fungal bioluminescence.</title>
        <authorList>
            <person name="Tsai I.J."/>
        </authorList>
    </citation>
    <scope>NUCLEOTIDE SEQUENCE</scope>
    <source>
        <strain evidence="2">CCC161011</strain>
    </source>
</reference>
<feature type="region of interest" description="Disordered" evidence="1">
    <location>
        <begin position="155"/>
        <end position="175"/>
    </location>
</feature>
<evidence type="ECO:0000313" key="3">
    <source>
        <dbReference type="Proteomes" id="UP000620124"/>
    </source>
</evidence>
<dbReference type="EMBL" id="JACAZI010000014">
    <property type="protein sequence ID" value="KAF7344706.1"/>
    <property type="molecule type" value="Genomic_DNA"/>
</dbReference>
<name>A0A8H6XQM9_9AGAR</name>
<evidence type="ECO:0000256" key="1">
    <source>
        <dbReference type="SAM" id="MobiDB-lite"/>
    </source>
</evidence>
<keyword evidence="3" id="KW-1185">Reference proteome</keyword>